<name>A0A0L6U7K1_9BASI</name>
<evidence type="ECO:0000256" key="4">
    <source>
        <dbReference type="ARBA" id="ARBA00049244"/>
    </source>
</evidence>
<dbReference type="PANTHER" id="PTHR42648:SF24">
    <property type="entry name" value="INTEGRASE CATALYTIC DOMAIN-CONTAINING PROTEIN"/>
    <property type="match status" value="1"/>
</dbReference>
<dbReference type="VEuPathDB" id="FungiDB:VP01_9124g1"/>
<protein>
    <recommendedName>
        <fullName evidence="6">Integrase catalytic domain-containing protein</fullName>
    </recommendedName>
</protein>
<feature type="domain" description="Integrase catalytic" evidence="6">
    <location>
        <begin position="1"/>
        <end position="76"/>
    </location>
</feature>
<reference evidence="7 8" key="1">
    <citation type="submission" date="2015-08" db="EMBL/GenBank/DDBJ databases">
        <title>Next Generation Sequencing and Analysis of the Genome of Puccinia sorghi L Schw, the Causal Agent of Maize Common Rust.</title>
        <authorList>
            <person name="Rochi L."/>
            <person name="Burguener G."/>
            <person name="Darino M."/>
            <person name="Turjanski A."/>
            <person name="Kreff E."/>
            <person name="Dieguez M.J."/>
            <person name="Sacco F."/>
        </authorList>
    </citation>
    <scope>NUCLEOTIDE SEQUENCE [LARGE SCALE GENOMIC DNA]</scope>
    <source>
        <strain evidence="7 8">RO10H11247</strain>
    </source>
</reference>
<dbReference type="OrthoDB" id="4252713at2759"/>
<evidence type="ECO:0000313" key="7">
    <source>
        <dbReference type="EMBL" id="KNZ44476.1"/>
    </source>
</evidence>
<dbReference type="SUPFAM" id="SSF53098">
    <property type="entry name" value="Ribonuclease H-like"/>
    <property type="match status" value="1"/>
</dbReference>
<dbReference type="PROSITE" id="PS50994">
    <property type="entry name" value="INTEGRASE"/>
    <property type="match status" value="1"/>
</dbReference>
<dbReference type="Proteomes" id="UP000037035">
    <property type="component" value="Unassembled WGS sequence"/>
</dbReference>
<organism evidence="7 8">
    <name type="scientific">Puccinia sorghi</name>
    <dbReference type="NCBI Taxonomy" id="27349"/>
    <lineage>
        <taxon>Eukaryota</taxon>
        <taxon>Fungi</taxon>
        <taxon>Dikarya</taxon>
        <taxon>Basidiomycota</taxon>
        <taxon>Pucciniomycotina</taxon>
        <taxon>Pucciniomycetes</taxon>
        <taxon>Pucciniales</taxon>
        <taxon>Pucciniaceae</taxon>
        <taxon>Puccinia</taxon>
    </lineage>
</organism>
<dbReference type="GO" id="GO:0005634">
    <property type="term" value="C:nucleus"/>
    <property type="evidence" value="ECO:0007669"/>
    <property type="project" value="UniProtKB-ARBA"/>
</dbReference>
<evidence type="ECO:0000313" key="8">
    <source>
        <dbReference type="Proteomes" id="UP000037035"/>
    </source>
</evidence>
<evidence type="ECO:0000256" key="3">
    <source>
        <dbReference type="ARBA" id="ARBA00048173"/>
    </source>
</evidence>
<dbReference type="InterPro" id="IPR036397">
    <property type="entry name" value="RNaseH_sf"/>
</dbReference>
<dbReference type="GO" id="GO:0003723">
    <property type="term" value="F:RNA binding"/>
    <property type="evidence" value="ECO:0007669"/>
    <property type="project" value="UniProtKB-KW"/>
</dbReference>
<feature type="region of interest" description="Disordered" evidence="5">
    <location>
        <begin position="133"/>
        <end position="174"/>
    </location>
</feature>
<dbReference type="GO" id="GO:0032196">
    <property type="term" value="P:transposition"/>
    <property type="evidence" value="ECO:0007669"/>
    <property type="project" value="UniProtKB-KW"/>
</dbReference>
<proteinExistence type="predicted"/>
<accession>A0A0L6U7K1</accession>
<gene>
    <name evidence="7" type="ORF">VP01_9124g1</name>
</gene>
<comment type="catalytic activity">
    <reaction evidence="4">
        <text>DNA(n) + a 2'-deoxyribonucleoside 5'-triphosphate = DNA(n+1) + diphosphate</text>
        <dbReference type="Rhea" id="RHEA:22508"/>
        <dbReference type="Rhea" id="RHEA-COMP:17339"/>
        <dbReference type="Rhea" id="RHEA-COMP:17340"/>
        <dbReference type="ChEBI" id="CHEBI:33019"/>
        <dbReference type="ChEBI" id="CHEBI:61560"/>
        <dbReference type="ChEBI" id="CHEBI:173112"/>
        <dbReference type="EC" id="2.7.7.7"/>
    </reaction>
</comment>
<feature type="compositionally biased region" description="Basic and acidic residues" evidence="5">
    <location>
        <begin position="133"/>
        <end position="142"/>
    </location>
</feature>
<dbReference type="AlphaFoldDB" id="A0A0L6U7K1"/>
<dbReference type="EMBL" id="LAVV01014743">
    <property type="protein sequence ID" value="KNZ44476.1"/>
    <property type="molecule type" value="Genomic_DNA"/>
</dbReference>
<evidence type="ECO:0000256" key="1">
    <source>
        <dbReference type="ARBA" id="ARBA00022578"/>
    </source>
</evidence>
<dbReference type="GO" id="GO:0015074">
    <property type="term" value="P:DNA integration"/>
    <property type="evidence" value="ECO:0007669"/>
    <property type="project" value="InterPro"/>
</dbReference>
<evidence type="ECO:0000256" key="5">
    <source>
        <dbReference type="SAM" id="MobiDB-lite"/>
    </source>
</evidence>
<keyword evidence="1" id="KW-0815">Transposition</keyword>
<dbReference type="GO" id="GO:0003964">
    <property type="term" value="F:RNA-directed DNA polymerase activity"/>
    <property type="evidence" value="ECO:0007669"/>
    <property type="project" value="UniProtKB-EC"/>
</dbReference>
<comment type="catalytic activity">
    <reaction evidence="3">
        <text>DNA(n) + a 2'-deoxyribonucleoside 5'-triphosphate = DNA(n+1) + diphosphate</text>
        <dbReference type="Rhea" id="RHEA:22508"/>
        <dbReference type="Rhea" id="RHEA-COMP:17339"/>
        <dbReference type="Rhea" id="RHEA-COMP:17340"/>
        <dbReference type="ChEBI" id="CHEBI:33019"/>
        <dbReference type="ChEBI" id="CHEBI:61560"/>
        <dbReference type="ChEBI" id="CHEBI:173112"/>
        <dbReference type="EC" id="2.7.7.49"/>
    </reaction>
</comment>
<dbReference type="InterPro" id="IPR039537">
    <property type="entry name" value="Retrotran_Ty1/copia-like"/>
</dbReference>
<sequence length="202" mass="23017">MEEFCRRFSDAYTSQQNGLAERFNQTILESMQTILHYSGIRKNLWTKILSASILTLNQIPAHRSEKSPYELFKVFSIPLDFFQPIGNPVSVYAQQVTGKLDPRGEIGKLLGFNADLKSYRILMNDGRIINSKNVEKMIPHPPEDEDETSASQSNETDNFESSKESLDDDDDVILRERTLQVKPVKRLQVPIQAHGSKLSKES</sequence>
<keyword evidence="8" id="KW-1185">Reference proteome</keyword>
<dbReference type="InterPro" id="IPR001584">
    <property type="entry name" value="Integrase_cat-core"/>
</dbReference>
<dbReference type="GO" id="GO:0003887">
    <property type="term" value="F:DNA-directed DNA polymerase activity"/>
    <property type="evidence" value="ECO:0007669"/>
    <property type="project" value="UniProtKB-EC"/>
</dbReference>
<dbReference type="PANTHER" id="PTHR42648">
    <property type="entry name" value="TRANSPOSASE, PUTATIVE-RELATED"/>
    <property type="match status" value="1"/>
</dbReference>
<dbReference type="Gene3D" id="3.30.420.10">
    <property type="entry name" value="Ribonuclease H-like superfamily/Ribonuclease H"/>
    <property type="match status" value="1"/>
</dbReference>
<comment type="caution">
    <text evidence="7">The sequence shown here is derived from an EMBL/GenBank/DDBJ whole genome shotgun (WGS) entry which is preliminary data.</text>
</comment>
<evidence type="ECO:0000259" key="6">
    <source>
        <dbReference type="PROSITE" id="PS50994"/>
    </source>
</evidence>
<evidence type="ECO:0000256" key="2">
    <source>
        <dbReference type="ARBA" id="ARBA00022884"/>
    </source>
</evidence>
<dbReference type="InterPro" id="IPR012337">
    <property type="entry name" value="RNaseH-like_sf"/>
</dbReference>
<keyword evidence="2" id="KW-0694">RNA-binding</keyword>